<dbReference type="InterPro" id="IPR050448">
    <property type="entry name" value="OpgB/LTA_synthase_biosynth"/>
</dbReference>
<feature type="transmembrane region" description="Helical" evidence="6">
    <location>
        <begin position="88"/>
        <end position="110"/>
    </location>
</feature>
<evidence type="ECO:0000256" key="2">
    <source>
        <dbReference type="ARBA" id="ARBA00022475"/>
    </source>
</evidence>
<keyword evidence="3 6" id="KW-0812">Transmembrane</keyword>
<gene>
    <name evidence="8" type="ORF">AAAT87_11650</name>
</gene>
<keyword evidence="4 6" id="KW-1133">Transmembrane helix</keyword>
<sequence length="635" mass="72504">MKQIIWFVKTYATFVVLFVLQKPLFLFLEKGSATQPVDNIFTELPAVIWHGLPLDLSMAGYLSVIPGFLSIAVVWLKRDLVKPIMNIYFIIASLFITCSFLLNASLYPYWKYPLDSTPLFYFFTSPADAIASVSIWQVILSIVILIVLTIGVWFTLRMRGEKRQQYSRYSYGYGGFGSGKRNRFDDFDRHRGRTSIILLLLTGLLFLPIRGGITVSTMNTGQAYFSQNAYLNHSAVNPLFSLFESITHQEDFASQYRFMKDKEADKIFATMTSTSDENTYPLLNEATFKKGTPDILIVIMESFASDIMPSMGSYKDVAVCLDSIAQQSILFTRFYANSFRTDRGMVSILSGYPAQPTTSIMRYPRKTSQLPSIARNLAKYKNYKTTYYYGGDADFCNMRSYLVSQGYQHIISDANFPIEDKLSKWGVPDHILAAKMMEDIKAQQNEKRPMLRILQTSSSHEPFEVPYHRLKDKRLNAFAYTDSVMGAIVREYRKLPRWKNTLIVFVPDHVGGYKENLNDHDRSRYQIPLILAGGAISRPMKVGIIGSQHDIAATLLGQLGVEHREFTFSKNMMSDATPKFAFFAVNDAFGIVSEENSLIYDNRAKRIVYDKDEKGFNLKRGQAYLQKIYDDLAKK</sequence>
<dbReference type="SUPFAM" id="SSF53649">
    <property type="entry name" value="Alkaline phosphatase-like"/>
    <property type="match status" value="1"/>
</dbReference>
<keyword evidence="5 6" id="KW-0472">Membrane</keyword>
<feature type="transmembrane region" description="Helical" evidence="6">
    <location>
        <begin position="58"/>
        <end position="76"/>
    </location>
</feature>
<evidence type="ECO:0000256" key="6">
    <source>
        <dbReference type="SAM" id="Phobius"/>
    </source>
</evidence>
<feature type="transmembrane region" description="Helical" evidence="6">
    <location>
        <begin position="7"/>
        <end position="28"/>
    </location>
</feature>
<comment type="subcellular location">
    <subcellularLocation>
        <location evidence="1">Cell membrane</location>
        <topology evidence="1">Multi-pass membrane protein</topology>
    </subcellularLocation>
</comment>
<evidence type="ECO:0000313" key="9">
    <source>
        <dbReference type="Proteomes" id="UP001465717"/>
    </source>
</evidence>
<dbReference type="PIRSF" id="PIRSF005091">
    <property type="entry name" value="Mmb_sulf_HI1246"/>
    <property type="match status" value="1"/>
</dbReference>
<name>A0ABV1G0I6_9BACT</name>
<dbReference type="PANTHER" id="PTHR47371:SF3">
    <property type="entry name" value="PHOSPHOGLYCEROL TRANSFERASE I"/>
    <property type="match status" value="1"/>
</dbReference>
<keyword evidence="9" id="KW-1185">Reference proteome</keyword>
<dbReference type="Gene3D" id="3.40.720.10">
    <property type="entry name" value="Alkaline Phosphatase, subunit A"/>
    <property type="match status" value="1"/>
</dbReference>
<reference evidence="8 9" key="1">
    <citation type="submission" date="2024-04" db="EMBL/GenBank/DDBJ databases">
        <title>Human intestinal bacterial collection.</title>
        <authorList>
            <person name="Pauvert C."/>
            <person name="Hitch T.C.A."/>
            <person name="Clavel T."/>
        </authorList>
    </citation>
    <scope>NUCLEOTIDE SEQUENCE [LARGE SCALE GENOMIC DNA]</scope>
    <source>
        <strain evidence="8 9">CLA-AA-H174</strain>
    </source>
</reference>
<evidence type="ECO:0000256" key="1">
    <source>
        <dbReference type="ARBA" id="ARBA00004651"/>
    </source>
</evidence>
<dbReference type="EMBL" id="JBBNGE010000045">
    <property type="protein sequence ID" value="MEQ2508925.1"/>
    <property type="molecule type" value="Genomic_DNA"/>
</dbReference>
<feature type="transmembrane region" description="Helical" evidence="6">
    <location>
        <begin position="130"/>
        <end position="156"/>
    </location>
</feature>
<dbReference type="RefSeq" id="WP_349226506.1">
    <property type="nucleotide sequence ID" value="NZ_JBBNFG020000041.1"/>
</dbReference>
<dbReference type="Pfam" id="PF00884">
    <property type="entry name" value="Sulfatase"/>
    <property type="match status" value="1"/>
</dbReference>
<comment type="caution">
    <text evidence="8">The sequence shown here is derived from an EMBL/GenBank/DDBJ whole genome shotgun (WGS) entry which is preliminary data.</text>
</comment>
<dbReference type="Gene3D" id="3.30.1120.80">
    <property type="match status" value="1"/>
</dbReference>
<feature type="domain" description="Sulfatase N-terminal" evidence="7">
    <location>
        <begin position="293"/>
        <end position="561"/>
    </location>
</feature>
<evidence type="ECO:0000256" key="3">
    <source>
        <dbReference type="ARBA" id="ARBA00022692"/>
    </source>
</evidence>
<evidence type="ECO:0000256" key="4">
    <source>
        <dbReference type="ARBA" id="ARBA00022989"/>
    </source>
</evidence>
<feature type="transmembrane region" description="Helical" evidence="6">
    <location>
        <begin position="196"/>
        <end position="213"/>
    </location>
</feature>
<dbReference type="PANTHER" id="PTHR47371">
    <property type="entry name" value="LIPOTEICHOIC ACID SYNTHASE"/>
    <property type="match status" value="1"/>
</dbReference>
<dbReference type="InterPro" id="IPR017850">
    <property type="entry name" value="Alkaline_phosphatase_core_sf"/>
</dbReference>
<keyword evidence="2" id="KW-1003">Cell membrane</keyword>
<organism evidence="8 9">
    <name type="scientific">Segatella sinensis</name>
    <dbReference type="NCBI Taxonomy" id="3085167"/>
    <lineage>
        <taxon>Bacteria</taxon>
        <taxon>Pseudomonadati</taxon>
        <taxon>Bacteroidota</taxon>
        <taxon>Bacteroidia</taxon>
        <taxon>Bacteroidales</taxon>
        <taxon>Prevotellaceae</taxon>
        <taxon>Segatella</taxon>
    </lineage>
</organism>
<proteinExistence type="predicted"/>
<dbReference type="Proteomes" id="UP001465717">
    <property type="component" value="Unassembled WGS sequence"/>
</dbReference>
<accession>A0ABV1G0I6</accession>
<dbReference type="CDD" id="cd16015">
    <property type="entry name" value="LTA_synthase"/>
    <property type="match status" value="1"/>
</dbReference>
<protein>
    <submittedName>
        <fullName evidence="8">Sulfatase-like hydrolase/transferase</fullName>
    </submittedName>
</protein>
<dbReference type="InterPro" id="IPR012160">
    <property type="entry name" value="LtaS-like"/>
</dbReference>
<dbReference type="InterPro" id="IPR000917">
    <property type="entry name" value="Sulfatase_N"/>
</dbReference>
<evidence type="ECO:0000313" key="8">
    <source>
        <dbReference type="EMBL" id="MEQ2508925.1"/>
    </source>
</evidence>
<evidence type="ECO:0000259" key="7">
    <source>
        <dbReference type="Pfam" id="PF00884"/>
    </source>
</evidence>
<evidence type="ECO:0000256" key="5">
    <source>
        <dbReference type="ARBA" id="ARBA00023136"/>
    </source>
</evidence>